<proteinExistence type="predicted"/>
<keyword evidence="3" id="KW-1185">Reference proteome</keyword>
<evidence type="ECO:0000256" key="1">
    <source>
        <dbReference type="SAM" id="SignalP"/>
    </source>
</evidence>
<organism evidence="2 3">
    <name type="scientific">Algoriphagus marincola</name>
    <dbReference type="NCBI Taxonomy" id="264027"/>
    <lineage>
        <taxon>Bacteria</taxon>
        <taxon>Pseudomonadati</taxon>
        <taxon>Bacteroidota</taxon>
        <taxon>Cytophagia</taxon>
        <taxon>Cytophagales</taxon>
        <taxon>Cyclobacteriaceae</taxon>
        <taxon>Algoriphagus</taxon>
    </lineage>
</organism>
<name>A0ABS7N942_9BACT</name>
<dbReference type="Proteomes" id="UP000766609">
    <property type="component" value="Unassembled WGS sequence"/>
</dbReference>
<feature type="signal peptide" evidence="1">
    <location>
        <begin position="1"/>
        <end position="22"/>
    </location>
</feature>
<comment type="caution">
    <text evidence="2">The sequence shown here is derived from an EMBL/GenBank/DDBJ whole genome shotgun (WGS) entry which is preliminary data.</text>
</comment>
<sequence>MNMRFFLYLILLVIFSSCCDTHVEVTYEYEDVVIKRVDECGISTFYYGEISNNSPRVWATYSGINDGFSGYLVFGENQKVMILSGDGYFQSENIDSDKLEYNRISYEDVALGKGVYYIMLATNVEKERNVNTVSGVKVDYMD</sequence>
<keyword evidence="1" id="KW-0732">Signal</keyword>
<dbReference type="PROSITE" id="PS51257">
    <property type="entry name" value="PROKAR_LIPOPROTEIN"/>
    <property type="match status" value="1"/>
</dbReference>
<accession>A0ABS7N942</accession>
<evidence type="ECO:0000313" key="2">
    <source>
        <dbReference type="EMBL" id="MBY5952861.1"/>
    </source>
</evidence>
<feature type="chain" id="PRO_5047370005" evidence="1">
    <location>
        <begin position="23"/>
        <end position="142"/>
    </location>
</feature>
<dbReference type="EMBL" id="JAHVHP010000004">
    <property type="protein sequence ID" value="MBY5952861.1"/>
    <property type="molecule type" value="Genomic_DNA"/>
</dbReference>
<reference evidence="2 3" key="1">
    <citation type="submission" date="2021-06" db="EMBL/GenBank/DDBJ databases">
        <title>44 bacteria genomes isolated from Dapeng, Shenzhen.</title>
        <authorList>
            <person name="Zheng W."/>
            <person name="Yu S."/>
            <person name="Huang Y."/>
        </authorList>
    </citation>
    <scope>NUCLEOTIDE SEQUENCE [LARGE SCALE GENOMIC DNA]</scope>
    <source>
        <strain evidence="2 3">DP5N14-6</strain>
    </source>
</reference>
<evidence type="ECO:0000313" key="3">
    <source>
        <dbReference type="Proteomes" id="UP000766609"/>
    </source>
</evidence>
<protein>
    <submittedName>
        <fullName evidence="2">Uncharacterized protein</fullName>
    </submittedName>
</protein>
<dbReference type="RefSeq" id="WP_222585060.1">
    <property type="nucleotide sequence ID" value="NZ_JAHVHP010000004.1"/>
</dbReference>
<gene>
    <name evidence="2" type="ORF">KUV23_17905</name>
</gene>